<organism evidence="2 3">
    <name type="scientific">Lentinus brumalis</name>
    <dbReference type="NCBI Taxonomy" id="2498619"/>
    <lineage>
        <taxon>Eukaryota</taxon>
        <taxon>Fungi</taxon>
        <taxon>Dikarya</taxon>
        <taxon>Basidiomycota</taxon>
        <taxon>Agaricomycotina</taxon>
        <taxon>Agaricomycetes</taxon>
        <taxon>Polyporales</taxon>
        <taxon>Polyporaceae</taxon>
        <taxon>Lentinus</taxon>
    </lineage>
</organism>
<reference evidence="2 3" key="1">
    <citation type="journal article" date="2018" name="Biotechnol. Biofuels">
        <title>Integrative visual omics of the white-rot fungus Polyporus brumalis exposes the biotechnological potential of its oxidative enzymes for delignifying raw plant biomass.</title>
        <authorList>
            <person name="Miyauchi S."/>
            <person name="Rancon A."/>
            <person name="Drula E."/>
            <person name="Hage H."/>
            <person name="Chaduli D."/>
            <person name="Favel A."/>
            <person name="Grisel S."/>
            <person name="Henrissat B."/>
            <person name="Herpoel-Gimbert I."/>
            <person name="Ruiz-Duenas F.J."/>
            <person name="Chevret D."/>
            <person name="Hainaut M."/>
            <person name="Lin J."/>
            <person name="Wang M."/>
            <person name="Pangilinan J."/>
            <person name="Lipzen A."/>
            <person name="Lesage-Meessen L."/>
            <person name="Navarro D."/>
            <person name="Riley R."/>
            <person name="Grigoriev I.V."/>
            <person name="Zhou S."/>
            <person name="Raouche S."/>
            <person name="Rosso M.N."/>
        </authorList>
    </citation>
    <scope>NUCLEOTIDE SEQUENCE [LARGE SCALE GENOMIC DNA]</scope>
    <source>
        <strain evidence="2 3">BRFM 1820</strain>
    </source>
</reference>
<feature type="compositionally biased region" description="Basic and acidic residues" evidence="1">
    <location>
        <begin position="14"/>
        <end position="34"/>
    </location>
</feature>
<accession>A0A371DSQ3</accession>
<keyword evidence="3" id="KW-1185">Reference proteome</keyword>
<evidence type="ECO:0000313" key="3">
    <source>
        <dbReference type="Proteomes" id="UP000256964"/>
    </source>
</evidence>
<dbReference type="EMBL" id="KZ857382">
    <property type="protein sequence ID" value="RDX55518.1"/>
    <property type="molecule type" value="Genomic_DNA"/>
</dbReference>
<dbReference type="AlphaFoldDB" id="A0A371DSQ3"/>
<dbReference type="OrthoDB" id="19861at2759"/>
<name>A0A371DSQ3_9APHY</name>
<evidence type="ECO:0000313" key="2">
    <source>
        <dbReference type="EMBL" id="RDX55518.1"/>
    </source>
</evidence>
<protein>
    <submittedName>
        <fullName evidence="2">Uncharacterized protein</fullName>
    </submittedName>
</protein>
<gene>
    <name evidence="2" type="ORF">OH76DRAFT_747533</name>
</gene>
<sequence>MAAVTSTPPICVEAQDKETEHSLAQQERRFDEPTSSKPNTPAAQHTYHRLLQRDRLLERVIQVPNCKTWWELPLEDCPMCDVDEVTKIETKFLYSRYESATENDFSSAPEPIFAPILVREEYLVALDEIDASFRQRGQLYQPWEQNFSGGLLIMGWNGIGEFDSETIHMTISHGPTGKSTFIRYAMTEIVSRGDSVLFYDGKILHAFCKGNYVSSTPPEYVSLCNQYLELCHCILICDLSPGESLPVEFLSGYNYIVATPTSSDREILEQRRHAKVFYLKPWTWPEFYAVVMGYEGCTPRIAWDAYTRAGPTTHSAAVLSASIRPMDRPSAFEESVKTAIDGMVSHRYGFTHALLSQFSQLFHRPSVVFMAVPLTDMLRRTASLLPPSPMISSMLLDALQFREDVDPKDLFCLVETTQLGLLLQQRRNRARSGS</sequence>
<feature type="region of interest" description="Disordered" evidence="1">
    <location>
        <begin position="1"/>
        <end position="45"/>
    </location>
</feature>
<evidence type="ECO:0000256" key="1">
    <source>
        <dbReference type="SAM" id="MobiDB-lite"/>
    </source>
</evidence>
<proteinExistence type="predicted"/>
<dbReference type="Proteomes" id="UP000256964">
    <property type="component" value="Unassembled WGS sequence"/>
</dbReference>